<accession>A0A7J7GF92</accession>
<reference evidence="3" key="1">
    <citation type="journal article" date="2020" name="Nat. Commun.">
        <title>Genome assembly of wild tea tree DASZ reveals pedigree and selection history of tea varieties.</title>
        <authorList>
            <person name="Zhang W."/>
            <person name="Zhang Y."/>
            <person name="Qiu H."/>
            <person name="Guo Y."/>
            <person name="Wan H."/>
            <person name="Zhang X."/>
            <person name="Scossa F."/>
            <person name="Alseekh S."/>
            <person name="Zhang Q."/>
            <person name="Wang P."/>
            <person name="Xu L."/>
            <person name="Schmidt M.H."/>
            <person name="Jia X."/>
            <person name="Li D."/>
            <person name="Zhu A."/>
            <person name="Guo F."/>
            <person name="Chen W."/>
            <person name="Ni D."/>
            <person name="Usadel B."/>
            <person name="Fernie A.R."/>
            <person name="Wen W."/>
        </authorList>
    </citation>
    <scope>NUCLEOTIDE SEQUENCE [LARGE SCALE GENOMIC DNA]</scope>
    <source>
        <strain evidence="3">cv. G240</strain>
    </source>
</reference>
<evidence type="ECO:0000256" key="1">
    <source>
        <dbReference type="SAM" id="MobiDB-lite"/>
    </source>
</evidence>
<feature type="region of interest" description="Disordered" evidence="1">
    <location>
        <begin position="20"/>
        <end position="94"/>
    </location>
</feature>
<gene>
    <name evidence="2" type="ORF">HYC85_023426</name>
</gene>
<reference evidence="2 3" key="2">
    <citation type="submission" date="2020-07" db="EMBL/GenBank/DDBJ databases">
        <title>Genome assembly of wild tea tree DASZ reveals pedigree and selection history of tea varieties.</title>
        <authorList>
            <person name="Zhang W."/>
        </authorList>
    </citation>
    <scope>NUCLEOTIDE SEQUENCE [LARGE SCALE GENOMIC DNA]</scope>
    <source>
        <strain evidence="3">cv. G240</strain>
        <tissue evidence="2">Leaf</tissue>
    </source>
</reference>
<evidence type="ECO:0000313" key="2">
    <source>
        <dbReference type="EMBL" id="KAF5939167.1"/>
    </source>
</evidence>
<organism evidence="2 3">
    <name type="scientific">Camellia sinensis</name>
    <name type="common">Tea plant</name>
    <name type="synonym">Thea sinensis</name>
    <dbReference type="NCBI Taxonomy" id="4442"/>
    <lineage>
        <taxon>Eukaryota</taxon>
        <taxon>Viridiplantae</taxon>
        <taxon>Streptophyta</taxon>
        <taxon>Embryophyta</taxon>
        <taxon>Tracheophyta</taxon>
        <taxon>Spermatophyta</taxon>
        <taxon>Magnoliopsida</taxon>
        <taxon>eudicotyledons</taxon>
        <taxon>Gunneridae</taxon>
        <taxon>Pentapetalae</taxon>
        <taxon>asterids</taxon>
        <taxon>Ericales</taxon>
        <taxon>Theaceae</taxon>
        <taxon>Camellia</taxon>
    </lineage>
</organism>
<feature type="compositionally biased region" description="Basic residues" evidence="1">
    <location>
        <begin position="32"/>
        <end position="42"/>
    </location>
</feature>
<name>A0A7J7GF92_CAMSI</name>
<sequence>MSKRQPRGKLVNFLPHCSRYWRSRGNYGPQQGKKRGQKKQSKSRPEAIITQDVPMNSSRQLEFPNTGRSSEPATLTASLDLPESSEKQPDYSVPEKPMVLDLVTMEQSSQTELFQ</sequence>
<evidence type="ECO:0000313" key="3">
    <source>
        <dbReference type="Proteomes" id="UP000593564"/>
    </source>
</evidence>
<dbReference type="Proteomes" id="UP000593564">
    <property type="component" value="Unassembled WGS sequence"/>
</dbReference>
<proteinExistence type="predicted"/>
<dbReference type="AlphaFoldDB" id="A0A7J7GF92"/>
<protein>
    <submittedName>
        <fullName evidence="2">Uncharacterized protein</fullName>
    </submittedName>
</protein>
<dbReference type="EMBL" id="JACBKZ010000011">
    <property type="protein sequence ID" value="KAF5939167.1"/>
    <property type="molecule type" value="Genomic_DNA"/>
</dbReference>
<comment type="caution">
    <text evidence="2">The sequence shown here is derived from an EMBL/GenBank/DDBJ whole genome shotgun (WGS) entry which is preliminary data.</text>
</comment>
<keyword evidence="3" id="KW-1185">Reference proteome</keyword>
<feature type="compositionally biased region" description="Polar residues" evidence="1">
    <location>
        <begin position="66"/>
        <end position="77"/>
    </location>
</feature>